<dbReference type="InterPro" id="IPR002822">
    <property type="entry name" value="Ni_insertion"/>
</dbReference>
<dbReference type="Pfam" id="PF01969">
    <property type="entry name" value="Ni_insertion"/>
    <property type="match status" value="1"/>
</dbReference>
<evidence type="ECO:0000313" key="4">
    <source>
        <dbReference type="Proteomes" id="UP000035054"/>
    </source>
</evidence>
<protein>
    <recommendedName>
        <fullName evidence="2">Putative nickel insertion protein</fullName>
    </recommendedName>
</protein>
<comment type="caution">
    <text evidence="3">The sequence shown here is derived from an EMBL/GenBank/DDBJ whole genome shotgun (WGS) entry which is preliminary data.</text>
</comment>
<dbReference type="GO" id="GO:0016151">
    <property type="term" value="F:nickel cation binding"/>
    <property type="evidence" value="ECO:0007669"/>
    <property type="project" value="UniProtKB-UniRule"/>
</dbReference>
<keyword evidence="2" id="KW-0456">Lyase</keyword>
<dbReference type="GO" id="GO:0016829">
    <property type="term" value="F:lyase activity"/>
    <property type="evidence" value="ECO:0007669"/>
    <property type="project" value="UniProtKB-UniRule"/>
</dbReference>
<dbReference type="PANTHER" id="PTHR36566">
    <property type="entry name" value="NICKEL INSERTION PROTEIN-RELATED"/>
    <property type="match status" value="1"/>
</dbReference>
<sequence>MREGISPVQSGEEGNPSLLHWDCPTGIAGDMLLAALADLGVAEAVLNQPLQQLGLADQCRIVTQPGSNGGLRGIKAHVDVLTPQEGHRHWRHLRQLLLTAPLEEPVRRAALRCFGLLAEAEARVHGCPVDEVHFHEVGALDAIADVLGTCAGLCHLGVDTISCSPLPPGHGTVATAHGLLPIPAPAVLELASAHHVPLLSCDGWPQGELVTPTGLALAITWTQRFGTASALAPRQVGIGLGQRQLDRPNQLRLVLAEALPSHGHPAEMLEPFQEWVLLLSCQIDDMDGEALATLQQMALEAGALDAWLQPIHMKKQRPGHLIQVLVRPDQRQALRQLVWSHSSTLGLREQWHHRWILPRRQEQRQTPLGPVRIKWATLPDGSRRGKAEHDDLAALAHHHHLPLQEVRRQVQPFLEP</sequence>
<evidence type="ECO:0000256" key="2">
    <source>
        <dbReference type="HAMAP-Rule" id="MF_01074"/>
    </source>
</evidence>
<reference evidence="3 4" key="1">
    <citation type="submission" date="2015-01" db="EMBL/GenBank/DDBJ databases">
        <title>Lifestyle Evolution in Cyanobacterial Symbionts of Sponges.</title>
        <authorList>
            <person name="Burgsdorf I."/>
            <person name="Slaby B.M."/>
            <person name="Handley K.M."/>
            <person name="Haber M."/>
            <person name="Blom J."/>
            <person name="Marshall C.W."/>
            <person name="Gilbert J.A."/>
            <person name="Hentschel U."/>
            <person name="Steindler L."/>
        </authorList>
    </citation>
    <scope>NUCLEOTIDE SEQUENCE [LARGE SCALE GENOMIC DNA]</scope>
    <source>
        <strain evidence="3">142</strain>
    </source>
</reference>
<keyword evidence="1 2" id="KW-0533">Nickel</keyword>
<dbReference type="Gene3D" id="3.30.70.1380">
    <property type="entry name" value="Transcriptional regulatory protein pf0864 domain like"/>
    <property type="match status" value="1"/>
</dbReference>
<dbReference type="PANTHER" id="PTHR36566:SF1">
    <property type="entry name" value="PYRIDINIUM-3,5-BISTHIOCARBOXYLIC ACID MONONUCLEOTIDE NICKEL INSERTION PROTEIN"/>
    <property type="match status" value="1"/>
</dbReference>
<comment type="similarity">
    <text evidence="2">Belongs to the LarC family.</text>
</comment>
<dbReference type="NCBIfam" id="TIGR00299">
    <property type="entry name" value="nickel pincer cofactor biosynthesis protein LarC"/>
    <property type="match status" value="1"/>
</dbReference>
<organism evidence="3 4">
    <name type="scientific">Candidatus Synechococcus spongiarum 142</name>
    <dbReference type="NCBI Taxonomy" id="1608213"/>
    <lineage>
        <taxon>Bacteria</taxon>
        <taxon>Bacillati</taxon>
        <taxon>Cyanobacteriota</taxon>
        <taxon>Cyanophyceae</taxon>
        <taxon>Synechococcales</taxon>
        <taxon>Synechococcaceae</taxon>
        <taxon>Synechococcus</taxon>
    </lineage>
</organism>
<accession>A0A6N3X4H5</accession>
<evidence type="ECO:0000256" key="1">
    <source>
        <dbReference type="ARBA" id="ARBA00022596"/>
    </source>
</evidence>
<dbReference type="HAMAP" id="MF_01074">
    <property type="entry name" value="LarC"/>
    <property type="match status" value="1"/>
</dbReference>
<name>A0A6N3X4H5_9SYNE</name>
<dbReference type="Proteomes" id="UP000035054">
    <property type="component" value="Unassembled WGS sequence"/>
</dbReference>
<dbReference type="EMBL" id="JXUO01000195">
    <property type="protein sequence ID" value="KKZ14018.1"/>
    <property type="molecule type" value="Genomic_DNA"/>
</dbReference>
<gene>
    <name evidence="3" type="ORF">TH68_05845</name>
</gene>
<evidence type="ECO:0000313" key="3">
    <source>
        <dbReference type="EMBL" id="KKZ14018.1"/>
    </source>
</evidence>
<proteinExistence type="inferred from homology"/>
<dbReference type="AlphaFoldDB" id="A0A6N3X4H5"/>